<keyword evidence="8" id="KW-1185">Reference proteome</keyword>
<feature type="transmembrane region" description="Helical" evidence="6">
    <location>
        <begin position="119"/>
        <end position="144"/>
    </location>
</feature>
<evidence type="ECO:0000313" key="8">
    <source>
        <dbReference type="Proteomes" id="UP000051643"/>
    </source>
</evidence>
<feature type="transmembrane region" description="Helical" evidence="6">
    <location>
        <begin position="80"/>
        <end position="107"/>
    </location>
</feature>
<dbReference type="RefSeq" id="WP_057481809.1">
    <property type="nucleotide sequence ID" value="NZ_BMWR01000003.1"/>
</dbReference>
<feature type="transmembrane region" description="Helical" evidence="6">
    <location>
        <begin position="38"/>
        <end position="60"/>
    </location>
</feature>
<feature type="transmembrane region" description="Helical" evidence="6">
    <location>
        <begin position="247"/>
        <end position="266"/>
    </location>
</feature>
<protein>
    <submittedName>
        <fullName evidence="7">Sugar isomerase</fullName>
    </submittedName>
</protein>
<dbReference type="EMBL" id="LKTP01000012">
    <property type="protein sequence ID" value="KRG29333.1"/>
    <property type="molecule type" value="Genomic_DNA"/>
</dbReference>
<accession>A0A0Q9Z8R4</accession>
<feature type="transmembrane region" description="Helical" evidence="6">
    <location>
        <begin position="156"/>
        <end position="173"/>
    </location>
</feature>
<keyword evidence="3 6" id="KW-0812">Transmembrane</keyword>
<feature type="transmembrane region" description="Helical" evidence="6">
    <location>
        <begin position="446"/>
        <end position="468"/>
    </location>
</feature>
<dbReference type="OrthoDB" id="88014at2"/>
<organism evidence="7 8">
    <name type="scientific">Salegentibacter mishustinae</name>
    <dbReference type="NCBI Taxonomy" id="270918"/>
    <lineage>
        <taxon>Bacteria</taxon>
        <taxon>Pseudomonadati</taxon>
        <taxon>Bacteroidota</taxon>
        <taxon>Flavobacteriia</taxon>
        <taxon>Flavobacteriales</taxon>
        <taxon>Flavobacteriaceae</taxon>
        <taxon>Salegentibacter</taxon>
    </lineage>
</organism>
<keyword evidence="5 6" id="KW-0472">Membrane</keyword>
<evidence type="ECO:0000256" key="5">
    <source>
        <dbReference type="ARBA" id="ARBA00023136"/>
    </source>
</evidence>
<dbReference type="PANTHER" id="PTHR30250:SF11">
    <property type="entry name" value="O-ANTIGEN TRANSPORTER-RELATED"/>
    <property type="match status" value="1"/>
</dbReference>
<evidence type="ECO:0000256" key="2">
    <source>
        <dbReference type="ARBA" id="ARBA00022475"/>
    </source>
</evidence>
<comment type="caution">
    <text evidence="7">The sequence shown here is derived from an EMBL/GenBank/DDBJ whole genome shotgun (WGS) entry which is preliminary data.</text>
</comment>
<evidence type="ECO:0000256" key="1">
    <source>
        <dbReference type="ARBA" id="ARBA00004651"/>
    </source>
</evidence>
<evidence type="ECO:0000313" key="7">
    <source>
        <dbReference type="EMBL" id="KRG29333.1"/>
    </source>
</evidence>
<feature type="transmembrane region" description="Helical" evidence="6">
    <location>
        <begin position="12"/>
        <end position="32"/>
    </location>
</feature>
<dbReference type="GO" id="GO:0016853">
    <property type="term" value="F:isomerase activity"/>
    <property type="evidence" value="ECO:0007669"/>
    <property type="project" value="UniProtKB-KW"/>
</dbReference>
<keyword evidence="2" id="KW-1003">Cell membrane</keyword>
<feature type="transmembrane region" description="Helical" evidence="6">
    <location>
        <begin position="216"/>
        <end position="235"/>
    </location>
</feature>
<feature type="transmembrane region" description="Helical" evidence="6">
    <location>
        <begin position="390"/>
        <end position="411"/>
    </location>
</feature>
<feature type="transmembrane region" description="Helical" evidence="6">
    <location>
        <begin position="298"/>
        <end position="318"/>
    </location>
</feature>
<evidence type="ECO:0000256" key="3">
    <source>
        <dbReference type="ARBA" id="ARBA00022692"/>
    </source>
</evidence>
<gene>
    <name evidence="7" type="ORF">APR42_05215</name>
</gene>
<comment type="subcellular location">
    <subcellularLocation>
        <location evidence="1">Cell membrane</location>
        <topology evidence="1">Multi-pass membrane protein</topology>
    </subcellularLocation>
</comment>
<name>A0A0Q9Z8R4_9FLAO</name>
<sequence>MGVIIKQSFTNLITTYFGFAIGAINTLFLFTYFLEQEYYGLVTFLLSAASLLWPFMAFGVHSTLVKFFTFYKTKQEKDRLLNLILFLPLIVSGILGLIGVLSYSFLIDYFTQGNGLIRPYIWLIFLIAFATSYFEIFFAWSKLYYKSVFGNFMKEVFHRFCISLLLLAVYFNWITVHQFIYCIAGVFILRLIAMMMYAFSLYFPKLDFKFPQNLSPVLKYTSLILIAASVATALLDLDKVMIEYFMPIENVAIYGIAIYIATVISVPQKAMHQITNPMTAEFLNTKNKKSLEDLYKKSSLNLLIVSLLIFILIITNVKQLYELIPDEYELSILVVLLISLVKLYDNLLGNNNSILFNSDYYRIVLLIGVLLVLVAFVLNLVFIPSFGIEGAAIASFIAFFIYNSVKIWLVHKKFSFLPFTSKTWLVLLVGGILSFGFYFWDFGFHPILNIAFKSILIGISYVALAYFLNFSSEVNSIINKALRLKTS</sequence>
<evidence type="ECO:0000256" key="4">
    <source>
        <dbReference type="ARBA" id="ARBA00022989"/>
    </source>
</evidence>
<dbReference type="Proteomes" id="UP000051643">
    <property type="component" value="Unassembled WGS sequence"/>
</dbReference>
<feature type="transmembrane region" description="Helical" evidence="6">
    <location>
        <begin position="360"/>
        <end position="384"/>
    </location>
</feature>
<dbReference type="InterPro" id="IPR050833">
    <property type="entry name" value="Poly_Biosynth_Transport"/>
</dbReference>
<feature type="transmembrane region" description="Helical" evidence="6">
    <location>
        <begin position="423"/>
        <end position="440"/>
    </location>
</feature>
<feature type="transmembrane region" description="Helical" evidence="6">
    <location>
        <begin position="179"/>
        <end position="204"/>
    </location>
</feature>
<dbReference type="STRING" id="270918.APR42_05215"/>
<dbReference type="AlphaFoldDB" id="A0A0Q9Z8R4"/>
<proteinExistence type="predicted"/>
<dbReference type="GO" id="GO:0005886">
    <property type="term" value="C:plasma membrane"/>
    <property type="evidence" value="ECO:0007669"/>
    <property type="project" value="UniProtKB-SubCell"/>
</dbReference>
<evidence type="ECO:0000256" key="6">
    <source>
        <dbReference type="SAM" id="Phobius"/>
    </source>
</evidence>
<dbReference type="PANTHER" id="PTHR30250">
    <property type="entry name" value="PST FAMILY PREDICTED COLANIC ACID TRANSPORTER"/>
    <property type="match status" value="1"/>
</dbReference>
<feature type="transmembrane region" description="Helical" evidence="6">
    <location>
        <begin position="330"/>
        <end position="348"/>
    </location>
</feature>
<keyword evidence="4 6" id="KW-1133">Transmembrane helix</keyword>
<keyword evidence="7" id="KW-0413">Isomerase</keyword>
<reference evidence="7" key="1">
    <citation type="submission" date="2015-10" db="EMBL/GenBank/DDBJ databases">
        <title>Draft genome sequence of Salegentibacter mishustinae KCTC 12263.</title>
        <authorList>
            <person name="Lin W."/>
            <person name="Zheng Q."/>
        </authorList>
    </citation>
    <scope>NUCLEOTIDE SEQUENCE [LARGE SCALE GENOMIC DNA]</scope>
    <source>
        <strain evidence="7">KCTC 12263</strain>
    </source>
</reference>